<dbReference type="SUPFAM" id="SSF50494">
    <property type="entry name" value="Trypsin-like serine proteases"/>
    <property type="match status" value="1"/>
</dbReference>
<keyword evidence="7" id="KW-1185">Reference proteome</keyword>
<comment type="similarity">
    <text evidence="1">Belongs to the peptidase S1 family.</text>
</comment>
<dbReference type="SMART" id="SM00020">
    <property type="entry name" value="Tryp_SPc"/>
    <property type="match status" value="1"/>
</dbReference>
<dbReference type="RefSeq" id="WP_133772283.1">
    <property type="nucleotide sequence ID" value="NZ_SNZR01000014.1"/>
</dbReference>
<dbReference type="PRINTS" id="PR00722">
    <property type="entry name" value="CHYMOTRYPSIN"/>
</dbReference>
<evidence type="ECO:0000256" key="1">
    <source>
        <dbReference type="ARBA" id="ARBA00007664"/>
    </source>
</evidence>
<feature type="domain" description="Peptidase S1" evidence="5">
    <location>
        <begin position="34"/>
        <end position="250"/>
    </location>
</feature>
<dbReference type="InterPro" id="IPR001254">
    <property type="entry name" value="Trypsin_dom"/>
</dbReference>
<dbReference type="InterPro" id="IPR001314">
    <property type="entry name" value="Peptidase_S1A"/>
</dbReference>
<dbReference type="InterPro" id="IPR033116">
    <property type="entry name" value="TRYPSIN_SER"/>
</dbReference>
<sequence length="259" mass="26164">MSPERAGRARLNRCLVLCLGALALLLAPASARAVVGGSEDAGPLSRASVMVLSSRGGICSGVVLAPDVVLTAGHCASGAGQYRVHYRGPGGEPVLAEPAEIAVHQGYVRGAERSRRRSVDLALIRLSEPLPARFGAATLSAAIPPAGTAITLGGYGIAREGDGRSSGTFRTAALTTIQPHGPGRILIWAKAIDGPAGACGGDSGGPIAGSGGAVVAITGWAGGGGKTRCGELTQGTLVGPQRHWIDSILSRWGRQAAWR</sequence>
<comment type="caution">
    <text evidence="6">The sequence shown here is derived from an EMBL/GenBank/DDBJ whole genome shotgun (WGS) entry which is preliminary data.</text>
</comment>
<evidence type="ECO:0000313" key="7">
    <source>
        <dbReference type="Proteomes" id="UP000295122"/>
    </source>
</evidence>
<dbReference type="InterPro" id="IPR043504">
    <property type="entry name" value="Peptidase_S1_PA_chymotrypsin"/>
</dbReference>
<reference evidence="6 7" key="1">
    <citation type="submission" date="2019-03" db="EMBL/GenBank/DDBJ databases">
        <title>Genomic Encyclopedia of Type Strains, Phase IV (KMG-IV): sequencing the most valuable type-strain genomes for metagenomic binning, comparative biology and taxonomic classification.</title>
        <authorList>
            <person name="Goeker M."/>
        </authorList>
    </citation>
    <scope>NUCLEOTIDE SEQUENCE [LARGE SCALE GENOMIC DNA]</scope>
    <source>
        <strain evidence="6 7">DSM 25903</strain>
    </source>
</reference>
<evidence type="ECO:0000313" key="6">
    <source>
        <dbReference type="EMBL" id="TDR88955.1"/>
    </source>
</evidence>
<proteinExistence type="inferred from homology"/>
<dbReference type="AlphaFoldDB" id="A0A4R7BWB0"/>
<dbReference type="PROSITE" id="PS50240">
    <property type="entry name" value="TRYPSIN_DOM"/>
    <property type="match status" value="1"/>
</dbReference>
<dbReference type="OrthoDB" id="267336at2"/>
<dbReference type="PROSITE" id="PS00135">
    <property type="entry name" value="TRYPSIN_SER"/>
    <property type="match status" value="1"/>
</dbReference>
<feature type="chain" id="PRO_5020593633" evidence="4">
    <location>
        <begin position="34"/>
        <end position="259"/>
    </location>
</feature>
<evidence type="ECO:0000256" key="2">
    <source>
        <dbReference type="ARBA" id="ARBA00023157"/>
    </source>
</evidence>
<organism evidence="6 7">
    <name type="scientific">Enterovirga rhinocerotis</name>
    <dbReference type="NCBI Taxonomy" id="1339210"/>
    <lineage>
        <taxon>Bacteria</taxon>
        <taxon>Pseudomonadati</taxon>
        <taxon>Pseudomonadota</taxon>
        <taxon>Alphaproteobacteria</taxon>
        <taxon>Hyphomicrobiales</taxon>
        <taxon>Methylobacteriaceae</taxon>
        <taxon>Enterovirga</taxon>
    </lineage>
</organism>
<dbReference type="Pfam" id="PF00089">
    <property type="entry name" value="Trypsin"/>
    <property type="match status" value="1"/>
</dbReference>
<accession>A0A4R7BWB0</accession>
<dbReference type="InterPro" id="IPR050430">
    <property type="entry name" value="Peptidase_S1"/>
</dbReference>
<keyword evidence="4" id="KW-0732">Signal</keyword>
<protein>
    <submittedName>
        <fullName evidence="6">Trypsin</fullName>
    </submittedName>
</protein>
<dbReference type="PANTHER" id="PTHR24276:SF98">
    <property type="entry name" value="FI18310P1-RELATED"/>
    <property type="match status" value="1"/>
</dbReference>
<dbReference type="GO" id="GO:0006508">
    <property type="term" value="P:proteolysis"/>
    <property type="evidence" value="ECO:0007669"/>
    <property type="project" value="UniProtKB-KW"/>
</dbReference>
<gene>
    <name evidence="6" type="ORF">EV668_3440</name>
</gene>
<evidence type="ECO:0000259" key="5">
    <source>
        <dbReference type="PROSITE" id="PS50240"/>
    </source>
</evidence>
<keyword evidence="2" id="KW-1015">Disulfide bond</keyword>
<dbReference type="InterPro" id="IPR018114">
    <property type="entry name" value="TRYPSIN_HIS"/>
</dbReference>
<dbReference type="GO" id="GO:0004252">
    <property type="term" value="F:serine-type endopeptidase activity"/>
    <property type="evidence" value="ECO:0007669"/>
    <property type="project" value="InterPro"/>
</dbReference>
<keyword evidence="3" id="KW-0378">Hydrolase</keyword>
<dbReference type="InterPro" id="IPR009003">
    <property type="entry name" value="Peptidase_S1_PA"/>
</dbReference>
<evidence type="ECO:0000256" key="3">
    <source>
        <dbReference type="RuleBase" id="RU363034"/>
    </source>
</evidence>
<keyword evidence="3" id="KW-0720">Serine protease</keyword>
<feature type="signal peptide" evidence="4">
    <location>
        <begin position="1"/>
        <end position="33"/>
    </location>
</feature>
<dbReference type="PROSITE" id="PS00134">
    <property type="entry name" value="TRYPSIN_HIS"/>
    <property type="match status" value="1"/>
</dbReference>
<name>A0A4R7BWB0_9HYPH</name>
<evidence type="ECO:0000256" key="4">
    <source>
        <dbReference type="SAM" id="SignalP"/>
    </source>
</evidence>
<dbReference type="Proteomes" id="UP000295122">
    <property type="component" value="Unassembled WGS sequence"/>
</dbReference>
<keyword evidence="3" id="KW-0645">Protease</keyword>
<dbReference type="Gene3D" id="2.40.10.10">
    <property type="entry name" value="Trypsin-like serine proteases"/>
    <property type="match status" value="1"/>
</dbReference>
<dbReference type="PANTHER" id="PTHR24276">
    <property type="entry name" value="POLYSERASE-RELATED"/>
    <property type="match status" value="1"/>
</dbReference>
<dbReference type="EMBL" id="SNZR01000014">
    <property type="protein sequence ID" value="TDR88955.1"/>
    <property type="molecule type" value="Genomic_DNA"/>
</dbReference>